<dbReference type="OrthoDB" id="9805698at2"/>
<keyword evidence="1" id="KW-0547">Nucleotide-binding</keyword>
<evidence type="ECO:0000256" key="1">
    <source>
        <dbReference type="ARBA" id="ARBA00022741"/>
    </source>
</evidence>
<proteinExistence type="predicted"/>
<dbReference type="EMBL" id="FNED01000002">
    <property type="protein sequence ID" value="SDI19316.1"/>
    <property type="molecule type" value="Genomic_DNA"/>
</dbReference>
<dbReference type="GeneID" id="42306343"/>
<dbReference type="InterPro" id="IPR050124">
    <property type="entry name" value="tRNA_CCA-adding_enzyme"/>
</dbReference>
<sequence length="273" mass="31129">MDAPCALAEERPVCLFPTVLEMLYTDPVFIVKSTSASEQLMKAYGFRLLYDCNLLSFIIPELCVCVGFDQRNPHHDKDVYEHILSVVEATPNDLTVRLAELFHDIAKPDTFTVDEQGIGHFYGHERESAYIAKKIMQRLQFDNKRIEDVFLLIANHLAFCEKRKTIKKLMNRVGQKNIDKLYHLMEGDIKGHKPPYNFDKLHIMIGRTKELVETQHPLSVKDLSINGYDLSVIGIEKGKAMGSILAALLEKVLEDPSLNTKEKLLNIVKRNGC</sequence>
<accession>A0A1G8IK34</accession>
<evidence type="ECO:0000259" key="2">
    <source>
        <dbReference type="Pfam" id="PF01966"/>
    </source>
</evidence>
<feature type="domain" description="HD" evidence="2">
    <location>
        <begin position="91"/>
        <end position="161"/>
    </location>
</feature>
<dbReference type="AlphaFoldDB" id="A0A1G8IK34"/>
<dbReference type="Gene3D" id="1.10.3090.10">
    <property type="entry name" value="cca-adding enzyme, domain 2"/>
    <property type="match status" value="1"/>
</dbReference>
<reference evidence="3 4" key="1">
    <citation type="submission" date="2016-10" db="EMBL/GenBank/DDBJ databases">
        <authorList>
            <person name="de Groot N.N."/>
        </authorList>
    </citation>
    <scope>NUCLEOTIDE SEQUENCE [LARGE SCALE GENOMIC DNA]</scope>
    <source>
        <strain evidence="3 4">DSM 2895</strain>
    </source>
</reference>
<dbReference type="SUPFAM" id="SSF81891">
    <property type="entry name" value="Poly A polymerase C-terminal region-like"/>
    <property type="match status" value="1"/>
</dbReference>
<dbReference type="RefSeq" id="WP_052811735.1">
    <property type="nucleotide sequence ID" value="NZ_BJOA01000108.1"/>
</dbReference>
<dbReference type="InterPro" id="IPR006674">
    <property type="entry name" value="HD_domain"/>
</dbReference>
<protein>
    <submittedName>
        <fullName evidence="3">tRNA nucleotidyltransferase domain 2 putative</fullName>
    </submittedName>
</protein>
<keyword evidence="3" id="KW-0808">Transferase</keyword>
<evidence type="ECO:0000313" key="3">
    <source>
        <dbReference type="EMBL" id="SDI19316.1"/>
    </source>
</evidence>
<dbReference type="Gene3D" id="1.10.246.80">
    <property type="match status" value="1"/>
</dbReference>
<name>A0A1G8IK34_ANEMI</name>
<organism evidence="3 4">
    <name type="scientific">Aneurinibacillus migulanus</name>
    <name type="common">Bacillus migulanus</name>
    <dbReference type="NCBI Taxonomy" id="47500"/>
    <lineage>
        <taxon>Bacteria</taxon>
        <taxon>Bacillati</taxon>
        <taxon>Bacillota</taxon>
        <taxon>Bacilli</taxon>
        <taxon>Bacillales</taxon>
        <taxon>Paenibacillaceae</taxon>
        <taxon>Aneurinibacillus group</taxon>
        <taxon>Aneurinibacillus</taxon>
    </lineage>
</organism>
<dbReference type="GO" id="GO:0016740">
    <property type="term" value="F:transferase activity"/>
    <property type="evidence" value="ECO:0007669"/>
    <property type="project" value="UniProtKB-KW"/>
</dbReference>
<evidence type="ECO:0000313" key="4">
    <source>
        <dbReference type="Proteomes" id="UP000182836"/>
    </source>
</evidence>
<dbReference type="GO" id="GO:0000166">
    <property type="term" value="F:nucleotide binding"/>
    <property type="evidence" value="ECO:0007669"/>
    <property type="project" value="UniProtKB-KW"/>
</dbReference>
<dbReference type="Pfam" id="PF01966">
    <property type="entry name" value="HD"/>
    <property type="match status" value="1"/>
</dbReference>
<dbReference type="Proteomes" id="UP000182836">
    <property type="component" value="Unassembled WGS sequence"/>
</dbReference>
<dbReference type="PANTHER" id="PTHR47545">
    <property type="entry name" value="MULTIFUNCTIONAL CCA PROTEIN"/>
    <property type="match status" value="1"/>
</dbReference>
<gene>
    <name evidence="3" type="ORF">SAMN04487909_10267</name>
</gene>